<dbReference type="InterPro" id="IPR001206">
    <property type="entry name" value="Diacylglycerol_kinase_cat_dom"/>
</dbReference>
<dbReference type="InterPro" id="IPR016064">
    <property type="entry name" value="NAD/diacylglycerol_kinase_sf"/>
</dbReference>
<organism evidence="6 7">
    <name type="scientific">Pseudoalteromonas amylolytica</name>
    <dbReference type="NCBI Taxonomy" id="1859457"/>
    <lineage>
        <taxon>Bacteria</taxon>
        <taxon>Pseudomonadati</taxon>
        <taxon>Pseudomonadota</taxon>
        <taxon>Gammaproteobacteria</taxon>
        <taxon>Alteromonadales</taxon>
        <taxon>Pseudoalteromonadaceae</taxon>
        <taxon>Pseudoalteromonas</taxon>
    </lineage>
</organism>
<evidence type="ECO:0000256" key="4">
    <source>
        <dbReference type="ARBA" id="ARBA00022840"/>
    </source>
</evidence>
<dbReference type="Gene3D" id="2.60.200.40">
    <property type="match status" value="1"/>
</dbReference>
<dbReference type="AlphaFoldDB" id="A0A1S1MUL1"/>
<dbReference type="InterPro" id="IPR050187">
    <property type="entry name" value="Lipid_Phosphate_FormReg"/>
</dbReference>
<dbReference type="InterPro" id="IPR045540">
    <property type="entry name" value="YegS/DAGK_C"/>
</dbReference>
<proteinExistence type="predicted"/>
<keyword evidence="1" id="KW-0808">Transferase</keyword>
<dbReference type="SUPFAM" id="SSF111331">
    <property type="entry name" value="NAD kinase/diacylglycerol kinase-like"/>
    <property type="match status" value="1"/>
</dbReference>
<dbReference type="GO" id="GO:0005524">
    <property type="term" value="F:ATP binding"/>
    <property type="evidence" value="ECO:0007669"/>
    <property type="project" value="UniProtKB-KW"/>
</dbReference>
<evidence type="ECO:0000259" key="5">
    <source>
        <dbReference type="PROSITE" id="PS50146"/>
    </source>
</evidence>
<dbReference type="STRING" id="1859457.BET10_05295"/>
<dbReference type="PANTHER" id="PTHR12358:SF54">
    <property type="entry name" value="SPHINGOSINE KINASE RELATED PROTEIN"/>
    <property type="match status" value="1"/>
</dbReference>
<name>A0A1S1MUL1_9GAMM</name>
<dbReference type="PANTHER" id="PTHR12358">
    <property type="entry name" value="SPHINGOSINE KINASE"/>
    <property type="match status" value="1"/>
</dbReference>
<keyword evidence="3" id="KW-0418">Kinase</keyword>
<dbReference type="Pfam" id="PF19279">
    <property type="entry name" value="YegS_C"/>
    <property type="match status" value="1"/>
</dbReference>
<accession>A0A1S1MUL1</accession>
<dbReference type="NCBIfam" id="TIGR00147">
    <property type="entry name" value="YegS/Rv2252/BmrU family lipid kinase"/>
    <property type="match status" value="1"/>
</dbReference>
<comment type="caution">
    <text evidence="6">The sequence shown here is derived from an EMBL/GenBank/DDBJ whole genome shotgun (WGS) entry which is preliminary data.</text>
</comment>
<dbReference type="GO" id="GO:0008654">
    <property type="term" value="P:phospholipid biosynthetic process"/>
    <property type="evidence" value="ECO:0007669"/>
    <property type="project" value="InterPro"/>
</dbReference>
<dbReference type="SMART" id="SM00046">
    <property type="entry name" value="DAGKc"/>
    <property type="match status" value="1"/>
</dbReference>
<dbReference type="GO" id="GO:0016301">
    <property type="term" value="F:kinase activity"/>
    <property type="evidence" value="ECO:0007669"/>
    <property type="project" value="UniProtKB-KW"/>
</dbReference>
<gene>
    <name evidence="6" type="ORF">BET10_05295</name>
</gene>
<dbReference type="Gene3D" id="3.40.50.10330">
    <property type="entry name" value="Probable inorganic polyphosphate/atp-NAD kinase, domain 1"/>
    <property type="match status" value="1"/>
</dbReference>
<evidence type="ECO:0000313" key="6">
    <source>
        <dbReference type="EMBL" id="OHU92468.1"/>
    </source>
</evidence>
<dbReference type="Pfam" id="PF00781">
    <property type="entry name" value="DAGK_cat"/>
    <property type="match status" value="1"/>
</dbReference>
<evidence type="ECO:0000256" key="3">
    <source>
        <dbReference type="ARBA" id="ARBA00022777"/>
    </source>
</evidence>
<sequence length="279" mass="30897">MLVVVKPSGANSVQSHVAWLKRRIIQEKIACEWFYTLGEYQQDVLKLRELAQAHRLLVVIGGDGTINVAVNAIIGLNCQLAILPAGTGNDFARQFNRSLSQWRNTVFGENTIEVDVGCVNGRYFLNVMGLGYNAHVVRGIDSHKQKHRFSYVWAGLKAFFSYRAIRVNSPIFDAEQTMMMLLFANGQYFAAGIQCAPSAKPNNGFLTCIQFSATTRLASLCTMFAMLFAKHEKQANVHTVTIQQFEITTPDLAIEADGEMVGVTPAQVSIHPKAVALRL</sequence>
<feature type="domain" description="DAGKc" evidence="5">
    <location>
        <begin position="1"/>
        <end position="123"/>
    </location>
</feature>
<dbReference type="Proteomes" id="UP000179786">
    <property type="component" value="Unassembled WGS sequence"/>
</dbReference>
<dbReference type="PROSITE" id="PS50146">
    <property type="entry name" value="DAGK"/>
    <property type="match status" value="1"/>
</dbReference>
<dbReference type="RefSeq" id="WP_070983445.1">
    <property type="nucleotide sequence ID" value="NZ_MKJU01000007.1"/>
</dbReference>
<evidence type="ECO:0000256" key="1">
    <source>
        <dbReference type="ARBA" id="ARBA00022679"/>
    </source>
</evidence>
<dbReference type="EMBL" id="MKJU01000007">
    <property type="protein sequence ID" value="OHU92468.1"/>
    <property type="molecule type" value="Genomic_DNA"/>
</dbReference>
<protein>
    <recommendedName>
        <fullName evidence="5">DAGKc domain-containing protein</fullName>
    </recommendedName>
</protein>
<dbReference type="OrthoDB" id="142078at2"/>
<keyword evidence="7" id="KW-1185">Reference proteome</keyword>
<reference evidence="6 7" key="1">
    <citation type="submission" date="2016-09" db="EMBL/GenBank/DDBJ databases">
        <title>Pseudoalteromonas amylolytica sp. nov., isolated from the surface seawater.</title>
        <authorList>
            <person name="Wu Y.-H."/>
            <person name="Cheng H."/>
            <person name="Jin X.-B."/>
            <person name="Wang C.-S."/>
            <person name="Xu X.-W."/>
        </authorList>
    </citation>
    <scope>NUCLEOTIDE SEQUENCE [LARGE SCALE GENOMIC DNA]</scope>
    <source>
        <strain evidence="6 7">JW1</strain>
    </source>
</reference>
<evidence type="ECO:0000313" key="7">
    <source>
        <dbReference type="Proteomes" id="UP000179786"/>
    </source>
</evidence>
<keyword evidence="4" id="KW-0067">ATP-binding</keyword>
<keyword evidence="2" id="KW-0547">Nucleotide-binding</keyword>
<dbReference type="InterPro" id="IPR017438">
    <property type="entry name" value="ATP-NAD_kinase_N"/>
</dbReference>
<evidence type="ECO:0000256" key="2">
    <source>
        <dbReference type="ARBA" id="ARBA00022741"/>
    </source>
</evidence>
<dbReference type="InterPro" id="IPR005218">
    <property type="entry name" value="Diacylglycerol/lipid_kinase"/>
</dbReference>